<dbReference type="Proteomes" id="UP000240206">
    <property type="component" value="Unassembled WGS sequence"/>
</dbReference>
<feature type="domain" description="Dystroglycan-type cadherin-like" evidence="1">
    <location>
        <begin position="3"/>
        <end position="83"/>
    </location>
</feature>
<dbReference type="Pfam" id="PF05345">
    <property type="entry name" value="He_PIG"/>
    <property type="match status" value="1"/>
</dbReference>
<comment type="caution">
    <text evidence="2">The sequence shown here is derived from an EMBL/GenBank/DDBJ whole genome shotgun (WGS) entry which is preliminary data.</text>
</comment>
<dbReference type="RefSeq" id="WP_193464835.1">
    <property type="nucleotide sequence ID" value="NZ_PXVC01000084.1"/>
</dbReference>
<gene>
    <name evidence="2" type="ORF">C7K08_11735</name>
</gene>
<dbReference type="InterPro" id="IPR013783">
    <property type="entry name" value="Ig-like_fold"/>
</dbReference>
<dbReference type="EMBL" id="PXVC01000084">
    <property type="protein sequence ID" value="PSI00707.1"/>
    <property type="molecule type" value="Genomic_DNA"/>
</dbReference>
<evidence type="ECO:0000313" key="2">
    <source>
        <dbReference type="EMBL" id="PSI00707.1"/>
    </source>
</evidence>
<name>A0A2P7EBV1_9SYNE</name>
<dbReference type="GO" id="GO:0016020">
    <property type="term" value="C:membrane"/>
    <property type="evidence" value="ECO:0007669"/>
    <property type="project" value="InterPro"/>
</dbReference>
<dbReference type="Gene3D" id="2.60.40.10">
    <property type="entry name" value="Immunoglobulins"/>
    <property type="match status" value="1"/>
</dbReference>
<dbReference type="AlphaFoldDB" id="A0A2P7EBV1"/>
<dbReference type="SMART" id="SM00736">
    <property type="entry name" value="CADG"/>
    <property type="match status" value="1"/>
</dbReference>
<reference evidence="3" key="1">
    <citation type="submission" date="2018-03" db="EMBL/GenBank/DDBJ databases">
        <title>Ecological and genomic features of two cosmopolitan and abundant freshwater picocyanobacteria.</title>
        <authorList>
            <person name="Cabello-Yeves P.J."/>
            <person name="Picazo A."/>
            <person name="Camacho A."/>
            <person name="Callieri C."/>
            <person name="Rosselli R."/>
            <person name="Roda-Garcia J."/>
            <person name="Coutinho F.H."/>
            <person name="Rodriguez-Valera F."/>
        </authorList>
    </citation>
    <scope>NUCLEOTIDE SEQUENCE [LARGE SCALE GENOMIC DNA]</scope>
    <source>
        <strain evidence="3">Tous</strain>
    </source>
</reference>
<accession>A0A2P7EBV1</accession>
<sequence length="372" mass="39217">YTPFSYTLKSDLFSDPDSSITLSATTNTGDTLPSWLTFNPTTRTLSGTPTTGGTINLNLSATDELGSISAPLSLKIKEVQSLSSSTTPIRYQRNKELTVPINYSTSDSSTTTGLSFKVHFNSSLLSFDSTTGITNKTQADLFQIGAIQQDTANTDNDATTDSFIPINIASFTGQFPTAGVPVKLADLIFKSLDKPIDPITGLKDTSINFTETEAASGYGFAATSASLKPLSFSLDVDRDGKVTALGDGLMIIRKLFGAAFAGDALINKAISPDSPYLNGIAYNTLTTQQKADVAAQVHANIQEGIDSKMLDVDKDSKTTALGDGLMVIRHLFGAAFAGAALTNKAISPDSPYFGTPANFAAVAANIDVMRPV</sequence>
<dbReference type="GO" id="GO:0005509">
    <property type="term" value="F:calcium ion binding"/>
    <property type="evidence" value="ECO:0007669"/>
    <property type="project" value="InterPro"/>
</dbReference>
<protein>
    <recommendedName>
        <fullName evidence="1">Dystroglycan-type cadherin-like domain-containing protein</fullName>
    </recommendedName>
</protein>
<proteinExistence type="predicted"/>
<feature type="non-terminal residue" evidence="2">
    <location>
        <position position="1"/>
    </location>
</feature>
<evidence type="ECO:0000313" key="3">
    <source>
        <dbReference type="Proteomes" id="UP000240206"/>
    </source>
</evidence>
<dbReference type="InterPro" id="IPR006644">
    <property type="entry name" value="Cadg"/>
</dbReference>
<organism evidence="2 3">
    <name type="scientific">Synechococcus lacustris str. Tous</name>
    <dbReference type="NCBI Taxonomy" id="1910958"/>
    <lineage>
        <taxon>Bacteria</taxon>
        <taxon>Bacillati</taxon>
        <taxon>Cyanobacteriota</taxon>
        <taxon>Cyanophyceae</taxon>
        <taxon>Synechococcales</taxon>
        <taxon>Synechococcaceae</taxon>
        <taxon>Synechococcus</taxon>
    </lineage>
</organism>
<dbReference type="InterPro" id="IPR015919">
    <property type="entry name" value="Cadherin-like_sf"/>
</dbReference>
<dbReference type="SUPFAM" id="SSF49313">
    <property type="entry name" value="Cadherin-like"/>
    <property type="match status" value="1"/>
</dbReference>
<keyword evidence="3" id="KW-1185">Reference proteome</keyword>
<evidence type="ECO:0000259" key="1">
    <source>
        <dbReference type="SMART" id="SM00736"/>
    </source>
</evidence>